<dbReference type="KEGG" id="nae:BHE16_06595"/>
<dbReference type="InterPro" id="IPR023393">
    <property type="entry name" value="START-like_dom_sf"/>
</dbReference>
<dbReference type="STRING" id="556325.BHE16_06595"/>
<evidence type="ECO:0000313" key="1">
    <source>
        <dbReference type="EMBL" id="APF40733.1"/>
    </source>
</evidence>
<dbReference type="SUPFAM" id="SSF55961">
    <property type="entry name" value="Bet v1-like"/>
    <property type="match status" value="1"/>
</dbReference>
<sequence length="159" mass="17819">MAKFSVSRSLDIPVAPEVVFALVNDFHEWERWSPWDGPHMDHSRTFSGPKSGVGATYAWDGKKSGAGSMTITEVDPSRRVEVDLRFTRPWKSESPTTFTFEPIAGGTRATWTMCGENKGLAVLFSRFFDMDKMLGKDFTLGLHQLSNAARRDAERTLAE</sequence>
<dbReference type="InterPro" id="IPR019587">
    <property type="entry name" value="Polyketide_cyclase/dehydratase"/>
</dbReference>
<dbReference type="Proteomes" id="UP000183530">
    <property type="component" value="Chromosome"/>
</dbReference>
<dbReference type="Pfam" id="PF10604">
    <property type="entry name" value="Polyketide_cyc2"/>
    <property type="match status" value="1"/>
</dbReference>
<gene>
    <name evidence="1" type="ORF">BHE16_06595</name>
</gene>
<dbReference type="CDD" id="cd07818">
    <property type="entry name" value="SRPBCC_1"/>
    <property type="match status" value="1"/>
</dbReference>
<accession>A0A1L2ZMV6</accession>
<protein>
    <submittedName>
        <fullName evidence="1">Uncharacterized protein</fullName>
    </submittedName>
</protein>
<keyword evidence="2" id="KW-1185">Reference proteome</keyword>
<organism evidence="1 2">
    <name type="scientific">Neomicrococcus aestuarii</name>
    <dbReference type="NCBI Taxonomy" id="556325"/>
    <lineage>
        <taxon>Bacteria</taxon>
        <taxon>Bacillati</taxon>
        <taxon>Actinomycetota</taxon>
        <taxon>Actinomycetes</taxon>
        <taxon>Micrococcales</taxon>
        <taxon>Micrococcaceae</taxon>
        <taxon>Neomicrococcus</taxon>
    </lineage>
</organism>
<dbReference type="EMBL" id="CP018135">
    <property type="protein sequence ID" value="APF40733.1"/>
    <property type="molecule type" value="Genomic_DNA"/>
</dbReference>
<evidence type="ECO:0000313" key="2">
    <source>
        <dbReference type="Proteomes" id="UP000183530"/>
    </source>
</evidence>
<name>A0A1L2ZMV6_9MICC</name>
<reference evidence="1 2" key="1">
    <citation type="submission" date="2016-11" db="EMBL/GenBank/DDBJ databases">
        <title>Genome sequencing of Zhihengliuella aestuarii B18 antagonistic to Plasmodiophora brassicae.</title>
        <authorList>
            <person name="Luo Y."/>
        </authorList>
    </citation>
    <scope>NUCLEOTIDE SEQUENCE [LARGE SCALE GENOMIC DNA]</scope>
    <source>
        <strain evidence="1 2">B18</strain>
    </source>
</reference>
<dbReference type="OrthoDB" id="9807923at2"/>
<dbReference type="Gene3D" id="3.30.530.20">
    <property type="match status" value="1"/>
</dbReference>
<dbReference type="RefSeq" id="WP_071894209.1">
    <property type="nucleotide sequence ID" value="NZ_CP018135.1"/>
</dbReference>
<dbReference type="AlphaFoldDB" id="A0A1L2ZMV6"/>
<proteinExistence type="predicted"/>